<dbReference type="Gramene" id="OIW20198">
    <property type="protein sequence ID" value="OIW20198"/>
    <property type="gene ID" value="TanjilG_06599"/>
</dbReference>
<keyword evidence="7" id="KW-1185">Reference proteome</keyword>
<reference evidence="6 7" key="1">
    <citation type="journal article" date="2017" name="Plant Biotechnol. J.">
        <title>A comprehensive draft genome sequence for lupin (Lupinus angustifolius), an emerging health food: insights into plant-microbe interactions and legume evolution.</title>
        <authorList>
            <person name="Hane J.K."/>
            <person name="Ming Y."/>
            <person name="Kamphuis L.G."/>
            <person name="Nelson M.N."/>
            <person name="Garg G."/>
            <person name="Atkins C.A."/>
            <person name="Bayer P.E."/>
            <person name="Bravo A."/>
            <person name="Bringans S."/>
            <person name="Cannon S."/>
            <person name="Edwards D."/>
            <person name="Foley R."/>
            <person name="Gao L.L."/>
            <person name="Harrison M.J."/>
            <person name="Huang W."/>
            <person name="Hurgobin B."/>
            <person name="Li S."/>
            <person name="Liu C.W."/>
            <person name="McGrath A."/>
            <person name="Morahan G."/>
            <person name="Murray J."/>
            <person name="Weller J."/>
            <person name="Jian J."/>
            <person name="Singh K.B."/>
        </authorList>
    </citation>
    <scope>NUCLEOTIDE SEQUENCE [LARGE SCALE GENOMIC DNA]</scope>
    <source>
        <strain evidence="7">cv. Tanjil</strain>
        <tissue evidence="6">Whole plant</tissue>
    </source>
</reference>
<keyword evidence="1" id="KW-0479">Metal-binding</keyword>
<dbReference type="PANTHER" id="PTHR46214:SF8">
    <property type="entry name" value="RING_FYVE_PHD ZINC FINGER SUPERFAMILY PROTEIN"/>
    <property type="match status" value="1"/>
</dbReference>
<dbReference type="SMART" id="SM00744">
    <property type="entry name" value="RINGv"/>
    <property type="match status" value="1"/>
</dbReference>
<comment type="caution">
    <text evidence="6">The sequence shown here is derived from an EMBL/GenBank/DDBJ whole genome shotgun (WGS) entry which is preliminary data.</text>
</comment>
<sequence length="309" mass="33373">MDQDGTKRQGEVLDHVHEGGDENSSVSVEGAVIRAVDGVSLGGKISISGEVGSSKETGNNSGLNKEMNEGPEEVKGPNKEKIIDTLTVVDEGTSNNSKHLVNQEVLETVVVIDSVQNEHVNGDNRKLEAKVTESGLREVPREDLNGVPETDKSSCVIDIRRSNRKGLSDSSDGERVCRICYLASGRLSNASAVGTDGSTNGRADLIHLGCACKDELGIAHILCAEAWFGLKGNRVCEICGETAKNITGIADRRFLVEWNERGHMDEESTSSRLIECWQGQPFCNFVMAFLGLNLCPPTYEPSIFDKLPA</sequence>
<dbReference type="EMBL" id="MLAU01006877">
    <property type="protein sequence ID" value="OIW20198.1"/>
    <property type="molecule type" value="Genomic_DNA"/>
</dbReference>
<accession>A0A394D9L3</accession>
<evidence type="ECO:0000256" key="4">
    <source>
        <dbReference type="SAM" id="MobiDB-lite"/>
    </source>
</evidence>
<evidence type="ECO:0000259" key="5">
    <source>
        <dbReference type="PROSITE" id="PS51292"/>
    </source>
</evidence>
<feature type="region of interest" description="Disordered" evidence="4">
    <location>
        <begin position="1"/>
        <end position="28"/>
    </location>
</feature>
<dbReference type="GO" id="GO:0008270">
    <property type="term" value="F:zinc ion binding"/>
    <property type="evidence" value="ECO:0007669"/>
    <property type="project" value="UniProtKB-KW"/>
</dbReference>
<dbReference type="Pfam" id="PF12906">
    <property type="entry name" value="RINGv"/>
    <property type="match status" value="1"/>
</dbReference>
<protein>
    <recommendedName>
        <fullName evidence="5">RING-CH-type domain-containing protein</fullName>
    </recommendedName>
</protein>
<dbReference type="STRING" id="3871.A0A394D9L3"/>
<name>A0A394D9L3_LUPAN</name>
<feature type="region of interest" description="Disordered" evidence="4">
    <location>
        <begin position="45"/>
        <end position="76"/>
    </location>
</feature>
<dbReference type="InterPro" id="IPR011016">
    <property type="entry name" value="Znf_RING-CH"/>
</dbReference>
<feature type="compositionally biased region" description="Basic and acidic residues" evidence="4">
    <location>
        <begin position="66"/>
        <end position="76"/>
    </location>
</feature>
<dbReference type="InterPro" id="IPR013083">
    <property type="entry name" value="Znf_RING/FYVE/PHD"/>
</dbReference>
<evidence type="ECO:0000256" key="3">
    <source>
        <dbReference type="ARBA" id="ARBA00022833"/>
    </source>
</evidence>
<dbReference type="PROSITE" id="PS51292">
    <property type="entry name" value="ZF_RING_CH"/>
    <property type="match status" value="1"/>
</dbReference>
<feature type="domain" description="RING-CH-type" evidence="5">
    <location>
        <begin position="169"/>
        <end position="246"/>
    </location>
</feature>
<dbReference type="AlphaFoldDB" id="A0A394D9L3"/>
<evidence type="ECO:0000256" key="1">
    <source>
        <dbReference type="ARBA" id="ARBA00022723"/>
    </source>
</evidence>
<evidence type="ECO:0000256" key="2">
    <source>
        <dbReference type="ARBA" id="ARBA00022771"/>
    </source>
</evidence>
<dbReference type="Proteomes" id="UP000188354">
    <property type="component" value="Unassembled WGS sequence"/>
</dbReference>
<gene>
    <name evidence="6" type="ORF">TanjilG_06599</name>
</gene>
<dbReference type="SUPFAM" id="SSF57850">
    <property type="entry name" value="RING/U-box"/>
    <property type="match status" value="1"/>
</dbReference>
<evidence type="ECO:0000313" key="6">
    <source>
        <dbReference type="EMBL" id="OIW20198.1"/>
    </source>
</evidence>
<feature type="compositionally biased region" description="Polar residues" evidence="4">
    <location>
        <begin position="54"/>
        <end position="63"/>
    </location>
</feature>
<feature type="compositionally biased region" description="Basic and acidic residues" evidence="4">
    <location>
        <begin position="1"/>
        <end position="20"/>
    </location>
</feature>
<organism evidence="6 7">
    <name type="scientific">Lupinus angustifolius</name>
    <name type="common">Narrow-leaved blue lupine</name>
    <dbReference type="NCBI Taxonomy" id="3871"/>
    <lineage>
        <taxon>Eukaryota</taxon>
        <taxon>Viridiplantae</taxon>
        <taxon>Streptophyta</taxon>
        <taxon>Embryophyta</taxon>
        <taxon>Tracheophyta</taxon>
        <taxon>Spermatophyta</taxon>
        <taxon>Magnoliopsida</taxon>
        <taxon>eudicotyledons</taxon>
        <taxon>Gunneridae</taxon>
        <taxon>Pentapetalae</taxon>
        <taxon>rosids</taxon>
        <taxon>fabids</taxon>
        <taxon>Fabales</taxon>
        <taxon>Fabaceae</taxon>
        <taxon>Papilionoideae</taxon>
        <taxon>50 kb inversion clade</taxon>
        <taxon>genistoids sensu lato</taxon>
        <taxon>core genistoids</taxon>
        <taxon>Genisteae</taxon>
        <taxon>Lupinus</taxon>
    </lineage>
</organism>
<dbReference type="Gene3D" id="3.30.40.10">
    <property type="entry name" value="Zinc/RING finger domain, C3HC4 (zinc finger)"/>
    <property type="match status" value="1"/>
</dbReference>
<proteinExistence type="predicted"/>
<dbReference type="PANTHER" id="PTHR46214">
    <property type="entry name" value="ZINC FINGER, RING-CH-TYPE"/>
    <property type="match status" value="1"/>
</dbReference>
<keyword evidence="3" id="KW-0862">Zinc</keyword>
<keyword evidence="2" id="KW-0863">Zinc-finger</keyword>
<evidence type="ECO:0000313" key="7">
    <source>
        <dbReference type="Proteomes" id="UP000188354"/>
    </source>
</evidence>